<name>A0ABW3T574_9CAUL</name>
<keyword evidence="3" id="KW-1185">Reference proteome</keyword>
<reference evidence="3" key="1">
    <citation type="journal article" date="2019" name="Int. J. Syst. Evol. Microbiol.">
        <title>The Global Catalogue of Microorganisms (GCM) 10K type strain sequencing project: providing services to taxonomists for standard genome sequencing and annotation.</title>
        <authorList>
            <consortium name="The Broad Institute Genomics Platform"/>
            <consortium name="The Broad Institute Genome Sequencing Center for Infectious Disease"/>
            <person name="Wu L."/>
            <person name="Ma J."/>
        </authorList>
    </citation>
    <scope>NUCLEOTIDE SEQUENCE [LARGE SCALE GENOMIC DNA]</scope>
    <source>
        <strain evidence="3">CCUG 55074</strain>
    </source>
</reference>
<dbReference type="Proteomes" id="UP001597216">
    <property type="component" value="Unassembled WGS sequence"/>
</dbReference>
<organism evidence="2 3">
    <name type="scientific">Phenylobacterium conjunctum</name>
    <dbReference type="NCBI Taxonomy" id="1298959"/>
    <lineage>
        <taxon>Bacteria</taxon>
        <taxon>Pseudomonadati</taxon>
        <taxon>Pseudomonadota</taxon>
        <taxon>Alphaproteobacteria</taxon>
        <taxon>Caulobacterales</taxon>
        <taxon>Caulobacteraceae</taxon>
        <taxon>Phenylobacterium</taxon>
    </lineage>
</organism>
<gene>
    <name evidence="2" type="ORF">ACFQ27_15950</name>
</gene>
<dbReference type="RefSeq" id="WP_377354301.1">
    <property type="nucleotide sequence ID" value="NZ_JBHTLQ010000043.1"/>
</dbReference>
<dbReference type="EMBL" id="JBHTLQ010000043">
    <property type="protein sequence ID" value="MFD1192082.1"/>
    <property type="molecule type" value="Genomic_DNA"/>
</dbReference>
<evidence type="ECO:0000256" key="1">
    <source>
        <dbReference type="SAM" id="MobiDB-lite"/>
    </source>
</evidence>
<accession>A0ABW3T574</accession>
<sequence>MTSEAKAAANRRNAARSSGPRTPEGKARAAANARRHGLNIDAPDNDPVVQAILEALNPASSTRDAARTLALAQERLRRIRAAKAAVTSSPPKDPPAGLTPEDTRALAYAQAADQLLRLDDYERKAISRRKRAIRGL</sequence>
<evidence type="ECO:0000313" key="2">
    <source>
        <dbReference type="EMBL" id="MFD1192082.1"/>
    </source>
</evidence>
<proteinExistence type="predicted"/>
<feature type="compositionally biased region" description="Low complexity" evidence="1">
    <location>
        <begin position="1"/>
        <end position="16"/>
    </location>
</feature>
<evidence type="ECO:0000313" key="3">
    <source>
        <dbReference type="Proteomes" id="UP001597216"/>
    </source>
</evidence>
<feature type="region of interest" description="Disordered" evidence="1">
    <location>
        <begin position="82"/>
        <end position="102"/>
    </location>
</feature>
<feature type="region of interest" description="Disordered" evidence="1">
    <location>
        <begin position="1"/>
        <end position="44"/>
    </location>
</feature>
<protein>
    <submittedName>
        <fullName evidence="2">Uncharacterized protein</fullName>
    </submittedName>
</protein>
<comment type="caution">
    <text evidence="2">The sequence shown here is derived from an EMBL/GenBank/DDBJ whole genome shotgun (WGS) entry which is preliminary data.</text>
</comment>